<comment type="caution">
    <text evidence="3">The sequence shown here is derived from an EMBL/GenBank/DDBJ whole genome shotgun (WGS) entry which is preliminary data.</text>
</comment>
<sequence>MFQYSLADDERYGLQEKGFLFRLAFFVCRTHVQRRKRIVSFERYSLEGSVTWQNKEVLRRVTVSDKEHEFAKSMNRESGFLKEIVEKNITQKLIPKGMSWFGCMGGISLVAFLIQTITGVFLMFYFVPSTKEAVASIQQITHHVPFGWFMQHIHAVGPNIMIGVVVGHMARIFYKGIYRHPRELHWVSGSCLFILTLLMYYTGNLLSVGNMNEPVAIRLSYLYVVHVAVIPGIMVSFMGMHFFMIRKTGICEPL</sequence>
<dbReference type="GO" id="GO:0022904">
    <property type="term" value="P:respiratory electron transport chain"/>
    <property type="evidence" value="ECO:0007669"/>
    <property type="project" value="InterPro"/>
</dbReference>
<dbReference type="PANTHER" id="PTHR19271">
    <property type="entry name" value="CYTOCHROME B"/>
    <property type="match status" value="1"/>
</dbReference>
<dbReference type="Pfam" id="PF00033">
    <property type="entry name" value="Cytochrome_B"/>
    <property type="match status" value="1"/>
</dbReference>
<organism evidence="3 4">
    <name type="scientific">Candidatus Brocadia fulgida</name>
    <dbReference type="NCBI Taxonomy" id="380242"/>
    <lineage>
        <taxon>Bacteria</taxon>
        <taxon>Pseudomonadati</taxon>
        <taxon>Planctomycetota</taxon>
        <taxon>Candidatus Brocadiia</taxon>
        <taxon>Candidatus Brocadiales</taxon>
        <taxon>Candidatus Brocadiaceae</taxon>
        <taxon>Candidatus Brocadia</taxon>
    </lineage>
</organism>
<evidence type="ECO:0000313" key="3">
    <source>
        <dbReference type="EMBL" id="KKO20514.1"/>
    </source>
</evidence>
<evidence type="ECO:0000256" key="1">
    <source>
        <dbReference type="SAM" id="Phobius"/>
    </source>
</evidence>
<dbReference type="GO" id="GO:0016491">
    <property type="term" value="F:oxidoreductase activity"/>
    <property type="evidence" value="ECO:0007669"/>
    <property type="project" value="InterPro"/>
</dbReference>
<accession>A0A0M2V1C2</accession>
<dbReference type="EMBL" id="LAQJ01000096">
    <property type="protein sequence ID" value="KKO20514.1"/>
    <property type="molecule type" value="Genomic_DNA"/>
</dbReference>
<feature type="domain" description="Cytochrome b/b6 N-terminal region profile" evidence="2">
    <location>
        <begin position="70"/>
        <end position="254"/>
    </location>
</feature>
<dbReference type="AlphaFoldDB" id="A0A0M2V1C2"/>
<dbReference type="Proteomes" id="UP000034954">
    <property type="component" value="Unassembled WGS sequence"/>
</dbReference>
<feature type="transmembrane region" description="Helical" evidence="1">
    <location>
        <begin position="223"/>
        <end position="245"/>
    </location>
</feature>
<keyword evidence="1" id="KW-0812">Transmembrane</keyword>
<dbReference type="InterPro" id="IPR027387">
    <property type="entry name" value="Cytb/b6-like_sf"/>
</dbReference>
<keyword evidence="1" id="KW-1133">Transmembrane helix</keyword>
<gene>
    <name evidence="3" type="ORF">BROFUL_00758</name>
</gene>
<keyword evidence="4" id="KW-1185">Reference proteome</keyword>
<evidence type="ECO:0000259" key="2">
    <source>
        <dbReference type="PROSITE" id="PS51002"/>
    </source>
</evidence>
<dbReference type="Gene3D" id="1.20.810.10">
    <property type="entry name" value="Cytochrome Bc1 Complex, Chain C"/>
    <property type="match status" value="1"/>
</dbReference>
<feature type="transmembrane region" description="Helical" evidence="1">
    <location>
        <begin position="186"/>
        <end position="203"/>
    </location>
</feature>
<reference evidence="3 4" key="1">
    <citation type="journal article" date="2013" name="BMC Microbiol.">
        <title>Identification of the type II cytochrome c maturation pathway in anammox bacteria by comparative genomics.</title>
        <authorList>
            <person name="Ferousi C."/>
            <person name="Speth D.R."/>
            <person name="Reimann J."/>
            <person name="Op den Camp H.J."/>
            <person name="Allen J.W."/>
            <person name="Keltjens J.T."/>
            <person name="Jetten M.S."/>
        </authorList>
    </citation>
    <scope>NUCLEOTIDE SEQUENCE [LARGE SCALE GENOMIC DNA]</scope>
    <source>
        <strain evidence="3">RU1</strain>
    </source>
</reference>
<proteinExistence type="predicted"/>
<dbReference type="InterPro" id="IPR016174">
    <property type="entry name" value="Di-haem_cyt_TM"/>
</dbReference>
<dbReference type="PANTHER" id="PTHR19271:SF16">
    <property type="entry name" value="CYTOCHROME B"/>
    <property type="match status" value="1"/>
</dbReference>
<name>A0A0M2V1C2_9BACT</name>
<dbReference type="InterPro" id="IPR005797">
    <property type="entry name" value="Cyt_b/b6_N"/>
</dbReference>
<keyword evidence="1" id="KW-0472">Membrane</keyword>
<evidence type="ECO:0000313" key="4">
    <source>
        <dbReference type="Proteomes" id="UP000034954"/>
    </source>
</evidence>
<dbReference type="SUPFAM" id="SSF81342">
    <property type="entry name" value="Transmembrane di-heme cytochromes"/>
    <property type="match status" value="1"/>
</dbReference>
<feature type="transmembrane region" description="Helical" evidence="1">
    <location>
        <begin position="153"/>
        <end position="174"/>
    </location>
</feature>
<dbReference type="PROSITE" id="PS51002">
    <property type="entry name" value="CYTB_NTER"/>
    <property type="match status" value="1"/>
</dbReference>
<protein>
    <submittedName>
        <fullName evidence="3">Cytochrome b6</fullName>
    </submittedName>
</protein>
<dbReference type="GO" id="GO:0009055">
    <property type="term" value="F:electron transfer activity"/>
    <property type="evidence" value="ECO:0007669"/>
    <property type="project" value="InterPro"/>
</dbReference>
<feature type="transmembrane region" description="Helical" evidence="1">
    <location>
        <begin position="100"/>
        <end position="126"/>
    </location>
</feature>
<dbReference type="GO" id="GO:0016020">
    <property type="term" value="C:membrane"/>
    <property type="evidence" value="ECO:0007669"/>
    <property type="project" value="InterPro"/>
</dbReference>